<evidence type="ECO:0000313" key="2">
    <source>
        <dbReference type="EMBL" id="OEJ29934.1"/>
    </source>
</evidence>
<sequence>MQVRLGMGFDAPLGRDPDDIGVDLPTGLRQPPHRARRCRAERLQSWSWRSPVAVASGGPPVAVLVLTVIAVALLAVQMVAVRPVLNRRSDRVLVGEDVARSRAHLVYVACEGGKLVALVALGTAALAA</sequence>
<name>A0A1E5PKR4_9ACTN</name>
<organism evidence="2 3">
    <name type="scientific">Streptomyces agglomeratus</name>
    <dbReference type="NCBI Taxonomy" id="285458"/>
    <lineage>
        <taxon>Bacteria</taxon>
        <taxon>Bacillati</taxon>
        <taxon>Actinomycetota</taxon>
        <taxon>Actinomycetes</taxon>
        <taxon>Kitasatosporales</taxon>
        <taxon>Streptomycetaceae</taxon>
        <taxon>Streptomyces</taxon>
    </lineage>
</organism>
<keyword evidence="1" id="KW-0472">Membrane</keyword>
<accession>A0A1E5PKR4</accession>
<dbReference type="AlphaFoldDB" id="A0A1E5PKR4"/>
<keyword evidence="1" id="KW-1133">Transmembrane helix</keyword>
<keyword evidence="1" id="KW-0812">Transmembrane</keyword>
<dbReference type="Proteomes" id="UP000095759">
    <property type="component" value="Unassembled WGS sequence"/>
</dbReference>
<proteinExistence type="predicted"/>
<evidence type="ECO:0000256" key="1">
    <source>
        <dbReference type="SAM" id="Phobius"/>
    </source>
</evidence>
<gene>
    <name evidence="2" type="ORF">AS594_34905</name>
</gene>
<keyword evidence="3" id="KW-1185">Reference proteome</keyword>
<protein>
    <submittedName>
        <fullName evidence="2">Uncharacterized protein</fullName>
    </submittedName>
</protein>
<feature type="transmembrane region" description="Helical" evidence="1">
    <location>
        <begin position="61"/>
        <end position="81"/>
    </location>
</feature>
<comment type="caution">
    <text evidence="2">The sequence shown here is derived from an EMBL/GenBank/DDBJ whole genome shotgun (WGS) entry which is preliminary data.</text>
</comment>
<evidence type="ECO:0000313" key="3">
    <source>
        <dbReference type="Proteomes" id="UP000095759"/>
    </source>
</evidence>
<dbReference type="EMBL" id="MEHJ01000001">
    <property type="protein sequence ID" value="OEJ29934.1"/>
    <property type="molecule type" value="Genomic_DNA"/>
</dbReference>
<reference evidence="2 3" key="1">
    <citation type="submission" date="2016-08" db="EMBL/GenBank/DDBJ databases">
        <title>Complete genome sequence of Streptomyces agglomeratus strain 6-3-2, a novel anti-MRSA actinomycete isolated from Wuli of Tebit, China.</title>
        <authorList>
            <person name="Chen X."/>
        </authorList>
    </citation>
    <scope>NUCLEOTIDE SEQUENCE [LARGE SCALE GENOMIC DNA]</scope>
    <source>
        <strain evidence="2 3">6-3-2</strain>
    </source>
</reference>